<organism evidence="2 3">
    <name type="scientific">Cronartium quercuum f. sp. fusiforme G11</name>
    <dbReference type="NCBI Taxonomy" id="708437"/>
    <lineage>
        <taxon>Eukaryota</taxon>
        <taxon>Fungi</taxon>
        <taxon>Dikarya</taxon>
        <taxon>Basidiomycota</taxon>
        <taxon>Pucciniomycotina</taxon>
        <taxon>Pucciniomycetes</taxon>
        <taxon>Pucciniales</taxon>
        <taxon>Coleosporiaceae</taxon>
        <taxon>Cronartium</taxon>
    </lineage>
</organism>
<feature type="compositionally biased region" description="Low complexity" evidence="1">
    <location>
        <begin position="8"/>
        <end position="22"/>
    </location>
</feature>
<dbReference type="Proteomes" id="UP000886653">
    <property type="component" value="Unassembled WGS sequence"/>
</dbReference>
<reference evidence="2" key="1">
    <citation type="submission" date="2013-11" db="EMBL/GenBank/DDBJ databases">
        <title>Genome sequence of the fusiform rust pathogen reveals effectors for host alternation and coevolution with pine.</title>
        <authorList>
            <consortium name="DOE Joint Genome Institute"/>
            <person name="Smith K."/>
            <person name="Pendleton A."/>
            <person name="Kubisiak T."/>
            <person name="Anderson C."/>
            <person name="Salamov A."/>
            <person name="Aerts A."/>
            <person name="Riley R."/>
            <person name="Clum A."/>
            <person name="Lindquist E."/>
            <person name="Ence D."/>
            <person name="Campbell M."/>
            <person name="Kronenberg Z."/>
            <person name="Feau N."/>
            <person name="Dhillon B."/>
            <person name="Hamelin R."/>
            <person name="Burleigh J."/>
            <person name="Smith J."/>
            <person name="Yandell M."/>
            <person name="Nelson C."/>
            <person name="Grigoriev I."/>
            <person name="Davis J."/>
        </authorList>
    </citation>
    <scope>NUCLEOTIDE SEQUENCE</scope>
    <source>
        <strain evidence="2">G11</strain>
    </source>
</reference>
<evidence type="ECO:0000313" key="3">
    <source>
        <dbReference type="Proteomes" id="UP000886653"/>
    </source>
</evidence>
<proteinExistence type="predicted"/>
<feature type="region of interest" description="Disordered" evidence="1">
    <location>
        <begin position="1"/>
        <end position="47"/>
    </location>
</feature>
<comment type="caution">
    <text evidence="2">The sequence shown here is derived from an EMBL/GenBank/DDBJ whole genome shotgun (WGS) entry which is preliminary data.</text>
</comment>
<gene>
    <name evidence="2" type="ORF">CROQUDRAFT_91594</name>
</gene>
<dbReference type="AlphaFoldDB" id="A0A9P6NPP1"/>
<sequence>MGSGWVQTVRTSTSSGVNSSHGSPEKLRRSFRPRNLWRTSGPSEAAGDLIPRARADAVDELSARTSLVVGAQTGNNQVGCDQFDRIQLDRLRSNWCAQRANSVGGSSAPTSLIANESVECDQTGHIQLDRLRSNWYEQRADSVGVKMEARSLPLSGGSFC</sequence>
<evidence type="ECO:0000256" key="1">
    <source>
        <dbReference type="SAM" id="MobiDB-lite"/>
    </source>
</evidence>
<keyword evidence="3" id="KW-1185">Reference proteome</keyword>
<name>A0A9P6NPP1_9BASI</name>
<protein>
    <submittedName>
        <fullName evidence="2">Uncharacterized protein</fullName>
    </submittedName>
</protein>
<accession>A0A9P6NPP1</accession>
<evidence type="ECO:0000313" key="2">
    <source>
        <dbReference type="EMBL" id="KAG0147331.1"/>
    </source>
</evidence>
<dbReference type="EMBL" id="MU167249">
    <property type="protein sequence ID" value="KAG0147331.1"/>
    <property type="molecule type" value="Genomic_DNA"/>
</dbReference>